<evidence type="ECO:0000256" key="3">
    <source>
        <dbReference type="ARBA" id="ARBA00022989"/>
    </source>
</evidence>
<dbReference type="InParanoid" id="C5DNL5"/>
<dbReference type="PANTHER" id="PTHR12703">
    <property type="entry name" value="TRANSMEMBRANE PROTEIN 33"/>
    <property type="match status" value="1"/>
</dbReference>
<evidence type="ECO:0000256" key="2">
    <source>
        <dbReference type="ARBA" id="ARBA00022692"/>
    </source>
</evidence>
<evidence type="ECO:0000256" key="1">
    <source>
        <dbReference type="ARBA" id="ARBA00004141"/>
    </source>
</evidence>
<proteinExistence type="predicted"/>
<feature type="transmembrane region" description="Helical" evidence="5">
    <location>
        <begin position="123"/>
        <end position="149"/>
    </location>
</feature>
<dbReference type="PANTHER" id="PTHR12703:SF3">
    <property type="entry name" value="ABR032WP"/>
    <property type="match status" value="1"/>
</dbReference>
<dbReference type="eggNOG" id="ENOG502QRJ1">
    <property type="taxonomic scope" value="Eukaryota"/>
</dbReference>
<keyword evidence="7" id="KW-1185">Reference proteome</keyword>
<dbReference type="InterPro" id="IPR051645">
    <property type="entry name" value="PER33/POM33_regulator"/>
</dbReference>
<feature type="transmembrane region" description="Helical" evidence="5">
    <location>
        <begin position="84"/>
        <end position="103"/>
    </location>
</feature>
<dbReference type="GO" id="GO:0071786">
    <property type="term" value="P:endoplasmic reticulum tubular network organization"/>
    <property type="evidence" value="ECO:0007669"/>
    <property type="project" value="TreeGrafter"/>
</dbReference>
<dbReference type="EMBL" id="CU928171">
    <property type="protein sequence ID" value="CAR25376.1"/>
    <property type="molecule type" value="Genomic_DNA"/>
</dbReference>
<evidence type="ECO:0000256" key="5">
    <source>
        <dbReference type="SAM" id="Phobius"/>
    </source>
</evidence>
<protein>
    <submittedName>
        <fullName evidence="6">KLTH0G18106p</fullName>
    </submittedName>
</protein>
<dbReference type="FunCoup" id="C5DNL5">
    <property type="interactions" value="65"/>
</dbReference>
<dbReference type="AlphaFoldDB" id="C5DNL5"/>
<keyword evidence="2 5" id="KW-0812">Transmembrane</keyword>
<organism evidence="6 7">
    <name type="scientific">Lachancea thermotolerans (strain ATCC 56472 / CBS 6340 / NRRL Y-8284)</name>
    <name type="common">Yeast</name>
    <name type="synonym">Kluyveromyces thermotolerans</name>
    <dbReference type="NCBI Taxonomy" id="559295"/>
    <lineage>
        <taxon>Eukaryota</taxon>
        <taxon>Fungi</taxon>
        <taxon>Dikarya</taxon>
        <taxon>Ascomycota</taxon>
        <taxon>Saccharomycotina</taxon>
        <taxon>Saccharomycetes</taxon>
        <taxon>Saccharomycetales</taxon>
        <taxon>Saccharomycetaceae</taxon>
        <taxon>Lachancea</taxon>
    </lineage>
</organism>
<evidence type="ECO:0000256" key="4">
    <source>
        <dbReference type="ARBA" id="ARBA00023136"/>
    </source>
</evidence>
<gene>
    <name evidence="6" type="ordered locus">KLTH0G18106g</name>
</gene>
<dbReference type="GeneID" id="8294190"/>
<dbReference type="PROSITE" id="PS51257">
    <property type="entry name" value="PROKAR_LIPOPROTEIN"/>
    <property type="match status" value="1"/>
</dbReference>
<evidence type="ECO:0000313" key="7">
    <source>
        <dbReference type="Proteomes" id="UP000002036"/>
    </source>
</evidence>
<feature type="transmembrane region" description="Helical" evidence="5">
    <location>
        <begin position="170"/>
        <end position="188"/>
    </location>
</feature>
<feature type="transmembrane region" description="Helical" evidence="5">
    <location>
        <begin position="23"/>
        <end position="45"/>
    </location>
</feature>
<dbReference type="HOGENOM" id="CLU_074989_0_0_1"/>
<comment type="subcellular location">
    <subcellularLocation>
        <location evidence="1">Membrane</location>
        <topology evidence="1">Multi-pass membrane protein</topology>
    </subcellularLocation>
</comment>
<keyword evidence="3 5" id="KW-1133">Transmembrane helix</keyword>
<evidence type="ECO:0000313" key="6">
    <source>
        <dbReference type="EMBL" id="CAR25376.1"/>
    </source>
</evidence>
<feature type="transmembrane region" description="Helical" evidence="5">
    <location>
        <begin position="194"/>
        <end position="213"/>
    </location>
</feature>
<dbReference type="GO" id="GO:0016020">
    <property type="term" value="C:membrane"/>
    <property type="evidence" value="ECO:0007669"/>
    <property type="project" value="UniProtKB-SubCell"/>
</dbReference>
<dbReference type="GO" id="GO:0061024">
    <property type="term" value="P:membrane organization"/>
    <property type="evidence" value="ECO:0007669"/>
    <property type="project" value="TreeGrafter"/>
</dbReference>
<dbReference type="OrthoDB" id="5581259at2759"/>
<accession>C5DNL5</accession>
<dbReference type="RefSeq" id="XP_002555813.1">
    <property type="nucleotide sequence ID" value="XM_002555767.1"/>
</dbReference>
<sequence>MAVQKIIRKKPKAKVDPLAKQKIIWTAGHGLTLACGAIYAVFYLFQCLTFYRYRSWKTLFLIARPPINKPRTWLKWLWRLFPQISYRLSVIGVFLSYGVTSYQNWNALNPSWYDLLSKENFQSILIACLWLFSRATIFKLIPFMLTSYLHLTVKENESEEKESSAQNTQLLHVIAYSELIVAGILFLDTISFKGASGFVLALYLAIYWLRLNFSPYAQVTLLRLVVKLDKKVPPKFESQWKQVKEFLYLRMDESKKKRAEIAKPY</sequence>
<dbReference type="GO" id="GO:0005783">
    <property type="term" value="C:endoplasmic reticulum"/>
    <property type="evidence" value="ECO:0007669"/>
    <property type="project" value="TreeGrafter"/>
</dbReference>
<dbReference type="KEGG" id="lth:KLTH0G18106g"/>
<dbReference type="OMA" id="WLRLNFS"/>
<keyword evidence="4 5" id="KW-0472">Membrane</keyword>
<name>C5DNL5_LACTC</name>
<reference evidence="6 7" key="1">
    <citation type="journal article" date="2009" name="Genome Res.">
        <title>Comparative genomics of protoploid Saccharomycetaceae.</title>
        <authorList>
            <consortium name="The Genolevures Consortium"/>
            <person name="Souciet J.-L."/>
            <person name="Dujon B."/>
            <person name="Gaillardin C."/>
            <person name="Johnston M."/>
            <person name="Baret P.V."/>
            <person name="Cliften P."/>
            <person name="Sherman D.J."/>
            <person name="Weissenbach J."/>
            <person name="Westhof E."/>
            <person name="Wincker P."/>
            <person name="Jubin C."/>
            <person name="Poulain J."/>
            <person name="Barbe V."/>
            <person name="Segurens B."/>
            <person name="Artiguenave F."/>
            <person name="Anthouard V."/>
            <person name="Vacherie B."/>
            <person name="Val M.-E."/>
            <person name="Fulton R.S."/>
            <person name="Minx P."/>
            <person name="Wilson R."/>
            <person name="Durrens P."/>
            <person name="Jean G."/>
            <person name="Marck C."/>
            <person name="Martin T."/>
            <person name="Nikolski M."/>
            <person name="Rolland T."/>
            <person name="Seret M.-L."/>
            <person name="Casaregola S."/>
            <person name="Despons L."/>
            <person name="Fairhead C."/>
            <person name="Fischer G."/>
            <person name="Lafontaine I."/>
            <person name="Leh V."/>
            <person name="Lemaire M."/>
            <person name="de Montigny J."/>
            <person name="Neuveglise C."/>
            <person name="Thierry A."/>
            <person name="Blanc-Lenfle I."/>
            <person name="Bleykasten C."/>
            <person name="Diffels J."/>
            <person name="Fritsch E."/>
            <person name="Frangeul L."/>
            <person name="Goeffon A."/>
            <person name="Jauniaux N."/>
            <person name="Kachouri-Lafond R."/>
            <person name="Payen C."/>
            <person name="Potier S."/>
            <person name="Pribylova L."/>
            <person name="Ozanne C."/>
            <person name="Richard G.-F."/>
            <person name="Sacerdot C."/>
            <person name="Straub M.-L."/>
            <person name="Talla E."/>
        </authorList>
    </citation>
    <scope>NUCLEOTIDE SEQUENCE [LARGE SCALE GENOMIC DNA]</scope>
    <source>
        <strain evidence="7">ATCC 56472 / CBS 6340 / NRRL Y-8284</strain>
    </source>
</reference>
<dbReference type="Proteomes" id="UP000002036">
    <property type="component" value="Chromosome G"/>
</dbReference>